<keyword evidence="5" id="KW-1185">Reference proteome</keyword>
<feature type="compositionally biased region" description="Basic and acidic residues" evidence="3">
    <location>
        <begin position="28"/>
        <end position="46"/>
    </location>
</feature>
<reference evidence="4" key="1">
    <citation type="submission" date="2021-02" db="EMBL/GenBank/DDBJ databases">
        <authorList>
            <person name="Dougan E. K."/>
            <person name="Rhodes N."/>
            <person name="Thang M."/>
            <person name="Chan C."/>
        </authorList>
    </citation>
    <scope>NUCLEOTIDE SEQUENCE</scope>
</reference>
<feature type="region of interest" description="Disordered" evidence="3">
    <location>
        <begin position="354"/>
        <end position="422"/>
    </location>
</feature>
<feature type="region of interest" description="Disordered" evidence="3">
    <location>
        <begin position="28"/>
        <end position="64"/>
    </location>
</feature>
<proteinExistence type="predicted"/>
<comment type="caution">
    <text evidence="4">The sequence shown here is derived from an EMBL/GenBank/DDBJ whole genome shotgun (WGS) entry which is preliminary data.</text>
</comment>
<dbReference type="PANTHER" id="PTHR11089:SF30">
    <property type="entry name" value="GUANINE NUCLEOTIDE-BINDING PROTEIN-LIKE 3 HOMOLOG"/>
    <property type="match status" value="1"/>
</dbReference>
<keyword evidence="2" id="KW-0342">GTP-binding</keyword>
<organism evidence="4 5">
    <name type="scientific">Symbiodinium pilosum</name>
    <name type="common">Dinoflagellate</name>
    <dbReference type="NCBI Taxonomy" id="2952"/>
    <lineage>
        <taxon>Eukaryota</taxon>
        <taxon>Sar</taxon>
        <taxon>Alveolata</taxon>
        <taxon>Dinophyceae</taxon>
        <taxon>Suessiales</taxon>
        <taxon>Symbiodiniaceae</taxon>
        <taxon>Symbiodinium</taxon>
    </lineage>
</organism>
<dbReference type="EMBL" id="CAJNIZ010046349">
    <property type="protein sequence ID" value="CAE7745847.1"/>
    <property type="molecule type" value="Genomic_DNA"/>
</dbReference>
<feature type="compositionally biased region" description="Acidic residues" evidence="3">
    <location>
        <begin position="381"/>
        <end position="422"/>
    </location>
</feature>
<dbReference type="Gene3D" id="3.40.50.300">
    <property type="entry name" value="P-loop containing nucleotide triphosphate hydrolases"/>
    <property type="match status" value="1"/>
</dbReference>
<evidence type="ECO:0000256" key="2">
    <source>
        <dbReference type="ARBA" id="ARBA00023134"/>
    </source>
</evidence>
<evidence type="ECO:0000313" key="5">
    <source>
        <dbReference type="Proteomes" id="UP000649617"/>
    </source>
</evidence>
<dbReference type="InterPro" id="IPR027417">
    <property type="entry name" value="P-loop_NTPase"/>
</dbReference>
<evidence type="ECO:0000256" key="1">
    <source>
        <dbReference type="ARBA" id="ARBA00022741"/>
    </source>
</evidence>
<evidence type="ECO:0000256" key="3">
    <source>
        <dbReference type="SAM" id="MobiDB-lite"/>
    </source>
</evidence>
<dbReference type="AlphaFoldDB" id="A0A812XRW2"/>
<name>A0A812XRW2_SYMPI</name>
<accession>A0A812XRW2</accession>
<dbReference type="SUPFAM" id="SSF52540">
    <property type="entry name" value="P-loop containing nucleoside triphosphate hydrolases"/>
    <property type="match status" value="1"/>
</dbReference>
<dbReference type="InterPro" id="IPR050755">
    <property type="entry name" value="TRAFAC_YlqF/YawG_RiboMat"/>
</dbReference>
<keyword evidence="1" id="KW-0547">Nucleotide-binding</keyword>
<sequence length="422" mass="46619">MEGFHCQVGNAELLADIEAKKAKREEELAKKKQEAKNKVKQDRLEQQRQSQEMHQQKEAERRKKRAEQVLMSQLESLRKLLLKADILLQTLDARDPLYCRCPELEAWVREKGKRLIYVLTKVDLILPQQAADWIQVLGPLAPVACVQVEAGGEGVTQLVQMLGVDPDAAKPDQVGILGYEGTGKKSLLKAIRRQVPGSTRWLLESVGRLRPADDPEGEAAATAMLHMAMRGLLVRGRASEGVSAEPLEVVRHLLNRAGVPAVMRRYRLPTFEGAEGFVQVWAKTYNIKTKKGKAPGVESAAQLFLQQLATAPCCSCLAPAQLQDAQPSLWATHSSRPSMEAVMKTQLDLLRSRDGSSSSAVKGLSMPSHGLGPGVALKELMEDDGESDDDAMENEGFEEGEEEELMEGDEEEDFEDDAMEDD</sequence>
<dbReference type="Proteomes" id="UP000649617">
    <property type="component" value="Unassembled WGS sequence"/>
</dbReference>
<dbReference type="OrthoDB" id="444945at2759"/>
<dbReference type="PANTHER" id="PTHR11089">
    <property type="entry name" value="GTP-BINDING PROTEIN-RELATED"/>
    <property type="match status" value="1"/>
</dbReference>
<protein>
    <submittedName>
        <fullName evidence="4">Gnl3 protein</fullName>
    </submittedName>
</protein>
<dbReference type="GO" id="GO:0005730">
    <property type="term" value="C:nucleolus"/>
    <property type="evidence" value="ECO:0007669"/>
    <property type="project" value="TreeGrafter"/>
</dbReference>
<evidence type="ECO:0000313" key="4">
    <source>
        <dbReference type="EMBL" id="CAE7745847.1"/>
    </source>
</evidence>
<gene>
    <name evidence="4" type="primary">Gnl3</name>
    <name evidence="4" type="ORF">SPIL2461_LOCUS21525</name>
</gene>
<dbReference type="GO" id="GO:0005525">
    <property type="term" value="F:GTP binding"/>
    <property type="evidence" value="ECO:0007669"/>
    <property type="project" value="UniProtKB-KW"/>
</dbReference>